<protein>
    <recommendedName>
        <fullName evidence="9">Cleavage/polyadenylation specificity factor A subunit C-terminal domain-containing protein</fullName>
    </recommendedName>
</protein>
<proteinExistence type="predicted"/>
<evidence type="ECO:0000313" key="7">
    <source>
        <dbReference type="EMBL" id="EIE27429.1"/>
    </source>
</evidence>
<dbReference type="eggNOG" id="KOG1896">
    <property type="taxonomic scope" value="Eukaryota"/>
</dbReference>
<feature type="region of interest" description="Disordered" evidence="3">
    <location>
        <begin position="229"/>
        <end position="254"/>
    </location>
</feature>
<dbReference type="InterPro" id="IPR058543">
    <property type="entry name" value="Beta-prop_RSE1/DDB1/CPSF1_2nd"/>
</dbReference>
<dbReference type="InterPro" id="IPR018846">
    <property type="entry name" value="Beta-prop_RSE1/DDB1/CPSF1_1st"/>
</dbReference>
<feature type="domain" description="RSE1/DDB1/CPSF1 second beta-propeller" evidence="6">
    <location>
        <begin position="477"/>
        <end position="684"/>
    </location>
</feature>
<dbReference type="GO" id="GO:0005634">
    <property type="term" value="C:nucleus"/>
    <property type="evidence" value="ECO:0007669"/>
    <property type="project" value="UniProtKB-SubCell"/>
</dbReference>
<dbReference type="STRING" id="574566.I0Z9W0"/>
<dbReference type="GeneID" id="17045851"/>
<organism evidence="7 8">
    <name type="scientific">Coccomyxa subellipsoidea (strain C-169)</name>
    <name type="common">Green microalga</name>
    <dbReference type="NCBI Taxonomy" id="574566"/>
    <lineage>
        <taxon>Eukaryota</taxon>
        <taxon>Viridiplantae</taxon>
        <taxon>Chlorophyta</taxon>
        <taxon>core chlorophytes</taxon>
        <taxon>Trebouxiophyceae</taxon>
        <taxon>Trebouxiophyceae incertae sedis</taxon>
        <taxon>Coccomyxaceae</taxon>
        <taxon>Coccomyxa</taxon>
        <taxon>Coccomyxa subellipsoidea</taxon>
    </lineage>
</organism>
<name>I0Z9W0_COCSC</name>
<dbReference type="Proteomes" id="UP000007264">
    <property type="component" value="Unassembled WGS sequence"/>
</dbReference>
<keyword evidence="8" id="KW-1185">Reference proteome</keyword>
<sequence length="1137" mass="122671">MEIEALDVIIELQTDRQALSTTVGNSYMLKLAKLGISEVRDAVFLHRYSEPVLLVLHETKPSWGGQLRNSKDTMEVTAFSLNVAHKRHTRLWSIGNLPSDAFKLIEVPGGGGLVICQNLLIYVSQEAAAAAASGAPRAEGFELDLTDCSGAWLADNSLLLGLASGQLILVNVQLEGSKRLKVSKAQGAPPPSCMCRLGPELLFLGSWVANSLLIRAVPEGQTLLLGGPEEQASEADATHASKRPRLDPDAADLGNEDEDEVSLIYRTDAQPALPSTTGASKYSLQVVDSLVSIGIVQDLVTGEASTSAPQEWVAKTERGPPKLLAAVGSDKFGAVAVLRSSLVPELVTEVPLPGVDQMWAVHFQPEGLPVDDSLLYHAFLFLNEKSGTKVLRTGEELDETDSSQVDFILSSRTVFAGNLLGNSRIVQVHARGVVLLSGSSRVQDLPVQDLIGVSNTTIVAASALRELHPYLENKGAAVLCVVCRSARMEVYSLPDLDLLLSINDISDGPMVAPSSSPQDTNGATGLPSVVEVKMECFHHQSGGTQAVKDQDLPFLLLLLADGTFLAYRAFHTPRGRVCFKRLSLPAHAHCPPQDRRSKTTAPSSSMTRFDGLGESKEHVNSGMFVSGERPLWLVASRGTLVAHAMDVEGRVSGMTPFHNINCPLGFITACMAENDGETLKICQLPMRTRLDTPWPLQKIAVRATPHRLAYYAEARLYVLLVSRPVPYREHQEEASDGDPHASYSYICADAAAKASGTELGGEVRLLEPGRYQTVARHALDPGEEPCSVAADWLRNAQTGALEPYITVGTALNYGEDYPCSGRILLFKATRTSTSGAEQADPTISWQLTLVHASGFSRPVQGLAVMDGRLVAAVGNNMQVMELRGSSLHMISFFHAQLFITSVATIKTFILLGDVHKGLTFVYADKKANYTALTQLSKDYNDVDVEAAEFLVNGKKLFLLACDAAQNLRLFAYDGGKEQQATWQGKKLLPLGAIHVGQNICSSLSHRITPASATGVQLRAAVFGSAAGSIASLAPTWDGLPAEELLALQREMVLAVPQVAGLNPVSFRRRYKHGVKALAGGQSFEAPVSDDRVLDLDQLNRFQWLPLTEQVALAAKCNLSRQQVLHALREMVMAISTF</sequence>
<dbReference type="Pfam" id="PF23726">
    <property type="entry name" value="Beta-prop_RSE1_2nd"/>
    <property type="match status" value="2"/>
</dbReference>
<dbReference type="Pfam" id="PF03178">
    <property type="entry name" value="CPSF_A"/>
    <property type="match status" value="1"/>
</dbReference>
<dbReference type="Pfam" id="PF10433">
    <property type="entry name" value="Beta-prop_RSE1_1st"/>
    <property type="match status" value="1"/>
</dbReference>
<feature type="domain" description="RSE1/DDB1/CPSF1 first beta-propeller" evidence="5">
    <location>
        <begin position="39"/>
        <end position="220"/>
    </location>
</feature>
<evidence type="ECO:0000256" key="3">
    <source>
        <dbReference type="SAM" id="MobiDB-lite"/>
    </source>
</evidence>
<feature type="domain" description="RSE1/DDB1/CPSF1 second beta-propeller" evidence="6">
    <location>
        <begin position="344"/>
        <end position="465"/>
    </location>
</feature>
<evidence type="ECO:0000259" key="4">
    <source>
        <dbReference type="Pfam" id="PF03178"/>
    </source>
</evidence>
<evidence type="ECO:0000313" key="8">
    <source>
        <dbReference type="Proteomes" id="UP000007264"/>
    </source>
</evidence>
<evidence type="ECO:0008006" key="9">
    <source>
        <dbReference type="Google" id="ProtNLM"/>
    </source>
</evidence>
<dbReference type="InterPro" id="IPR015943">
    <property type="entry name" value="WD40/YVTN_repeat-like_dom_sf"/>
</dbReference>
<comment type="subcellular location">
    <subcellularLocation>
        <location evidence="1">Nucleus</location>
    </subcellularLocation>
</comment>
<feature type="compositionally biased region" description="Basic and acidic residues" evidence="3">
    <location>
        <begin position="236"/>
        <end position="248"/>
    </location>
</feature>
<dbReference type="KEGG" id="csl:COCSUDRAFT_64224"/>
<dbReference type="Gene3D" id="2.130.10.10">
    <property type="entry name" value="YVTN repeat-like/Quinoprotein amine dehydrogenase"/>
    <property type="match status" value="3"/>
</dbReference>
<dbReference type="InterPro" id="IPR050358">
    <property type="entry name" value="RSE1/DDB1/CFT1"/>
</dbReference>
<dbReference type="OrthoDB" id="6109at2759"/>
<keyword evidence="2" id="KW-0539">Nucleus</keyword>
<dbReference type="InterPro" id="IPR004871">
    <property type="entry name" value="RSE1/DDB1/CPSF1_C"/>
</dbReference>
<evidence type="ECO:0000256" key="1">
    <source>
        <dbReference type="ARBA" id="ARBA00004123"/>
    </source>
</evidence>
<evidence type="ECO:0000259" key="5">
    <source>
        <dbReference type="Pfam" id="PF10433"/>
    </source>
</evidence>
<feature type="region of interest" description="Disordered" evidence="3">
    <location>
        <begin position="589"/>
        <end position="612"/>
    </location>
</feature>
<evidence type="ECO:0000259" key="6">
    <source>
        <dbReference type="Pfam" id="PF23726"/>
    </source>
</evidence>
<evidence type="ECO:0000256" key="2">
    <source>
        <dbReference type="ARBA" id="ARBA00023242"/>
    </source>
</evidence>
<dbReference type="PANTHER" id="PTHR10644">
    <property type="entry name" value="DNA REPAIR/RNA PROCESSING CPSF FAMILY"/>
    <property type="match status" value="1"/>
</dbReference>
<dbReference type="EMBL" id="AGSI01000001">
    <property type="protein sequence ID" value="EIE27429.1"/>
    <property type="molecule type" value="Genomic_DNA"/>
</dbReference>
<accession>I0Z9W0</accession>
<dbReference type="GO" id="GO:0003676">
    <property type="term" value="F:nucleic acid binding"/>
    <property type="evidence" value="ECO:0007669"/>
    <property type="project" value="InterPro"/>
</dbReference>
<feature type="domain" description="RSE1/DDB1/CPSF1 C-terminal" evidence="4">
    <location>
        <begin position="762"/>
        <end position="1101"/>
    </location>
</feature>
<gene>
    <name evidence="7" type="ORF">COCSUDRAFT_64224</name>
</gene>
<dbReference type="AlphaFoldDB" id="I0Z9W0"/>
<dbReference type="RefSeq" id="XP_005651973.1">
    <property type="nucleotide sequence ID" value="XM_005651916.1"/>
</dbReference>
<reference evidence="7 8" key="1">
    <citation type="journal article" date="2012" name="Genome Biol.">
        <title>The genome of the polar eukaryotic microalga coccomyxa subellipsoidea reveals traits of cold adaptation.</title>
        <authorList>
            <person name="Blanc G."/>
            <person name="Agarkova I."/>
            <person name="Grimwood J."/>
            <person name="Kuo A."/>
            <person name="Brueggeman A."/>
            <person name="Dunigan D."/>
            <person name="Gurnon J."/>
            <person name="Ladunga I."/>
            <person name="Lindquist E."/>
            <person name="Lucas S."/>
            <person name="Pangilinan J."/>
            <person name="Proschold T."/>
            <person name="Salamov A."/>
            <person name="Schmutz J."/>
            <person name="Weeks D."/>
            <person name="Yamada T."/>
            <person name="Claverie J.M."/>
            <person name="Grigoriev I."/>
            <person name="Van Etten J."/>
            <person name="Lomsadze A."/>
            <person name="Borodovsky M."/>
        </authorList>
    </citation>
    <scope>NUCLEOTIDE SEQUENCE [LARGE SCALE GENOMIC DNA]</scope>
    <source>
        <strain evidence="7 8">C-169</strain>
    </source>
</reference>
<comment type="caution">
    <text evidence="7">The sequence shown here is derived from an EMBL/GenBank/DDBJ whole genome shotgun (WGS) entry which is preliminary data.</text>
</comment>